<organism evidence="4 5">
    <name type="scientific">candidate division MSBL1 archaeon SCGC-AAA385M02</name>
    <dbReference type="NCBI Taxonomy" id="1698287"/>
    <lineage>
        <taxon>Archaea</taxon>
        <taxon>Methanobacteriati</taxon>
        <taxon>Methanobacteriota</taxon>
        <taxon>candidate division MSBL1</taxon>
    </lineage>
</organism>
<keyword evidence="2" id="KW-1015">Disulfide bond</keyword>
<dbReference type="AlphaFoldDB" id="A0A133VQV7"/>
<gene>
    <name evidence="4" type="ORF">AKJ59_00425</name>
</gene>
<dbReference type="InterPro" id="IPR013320">
    <property type="entry name" value="ConA-like_dom_sf"/>
</dbReference>
<evidence type="ECO:0000259" key="3">
    <source>
        <dbReference type="SMART" id="SM00560"/>
    </source>
</evidence>
<dbReference type="Proteomes" id="UP000070248">
    <property type="component" value="Unassembled WGS sequence"/>
</dbReference>
<dbReference type="SMART" id="SM00560">
    <property type="entry name" value="LamGL"/>
    <property type="match status" value="1"/>
</dbReference>
<evidence type="ECO:0000313" key="4">
    <source>
        <dbReference type="EMBL" id="KXB08829.1"/>
    </source>
</evidence>
<sequence length="595" mass="63554">MDYTDLNFDGFLHRTILSSNRQSPIEARNNIPFTSLSAASIGSPLSASTDITFSSTDNDTAAWTAGTIYFADGSNSGQIAAGNTGNIGATTYIYFDKNKPGSLQTATDHSEAVGPTKFLIAIVEAGAAGKDCKITPTIAAGLVVSGITADQIAANTVVVGNIDSTVTDRLFTDSTARSNVEAWRHATDATLIDGGDIYTESVTVGKLDSDTQNQVQLNLPSDEDLISCWNFNEGTGTNIYDSSGNDNTGTLGNTPTWVQGISGKCLDFNPANNEYAQLFTPSDAGTELGTEQSGKFSWSLWFRSETTSGDNNARIISRDCSDYWCLQLDQSVASGSQGFELYLNNGTNLSKSSINTNQWYHVVFVLNYDSGEAKLYVDGSLEDSNSNLGVSDGTSRGVCVAVNEENGPNVGVDEFDGKVDEIRVYNIALTAKEVYAFYKLPAGGHSLDISTTQKMTDWQHSSDVTMIDGGDIYTESVTVGKLDSDTQNQVQLNLPSDVNMVACWSFDSQNSSVAPDLSGKGNDGSLIGIAAANYGIGISQQRIDFNGTDEGMSVTDTSDINLMTVINRSYSFWIKADDTSTQQLVWKEGGGAQTV</sequence>
<name>A0A133VQV7_9EURY</name>
<dbReference type="Pfam" id="PF13385">
    <property type="entry name" value="Laminin_G_3"/>
    <property type="match status" value="1"/>
</dbReference>
<dbReference type="SUPFAM" id="SSF49899">
    <property type="entry name" value="Concanavalin A-like lectins/glucanases"/>
    <property type="match status" value="2"/>
</dbReference>
<accession>A0A133VQV7</accession>
<evidence type="ECO:0000256" key="1">
    <source>
        <dbReference type="ARBA" id="ARBA00022729"/>
    </source>
</evidence>
<proteinExistence type="predicted"/>
<dbReference type="EMBL" id="LHYL01000004">
    <property type="protein sequence ID" value="KXB08829.1"/>
    <property type="molecule type" value="Genomic_DNA"/>
</dbReference>
<dbReference type="InterPro" id="IPR006558">
    <property type="entry name" value="LamG-like"/>
</dbReference>
<keyword evidence="5" id="KW-1185">Reference proteome</keyword>
<comment type="caution">
    <text evidence="4">The sequence shown here is derived from an EMBL/GenBank/DDBJ whole genome shotgun (WGS) entry which is preliminary data.</text>
</comment>
<keyword evidence="1" id="KW-0732">Signal</keyword>
<evidence type="ECO:0000256" key="2">
    <source>
        <dbReference type="ARBA" id="ARBA00023157"/>
    </source>
</evidence>
<evidence type="ECO:0000313" key="5">
    <source>
        <dbReference type="Proteomes" id="UP000070248"/>
    </source>
</evidence>
<protein>
    <recommendedName>
        <fullName evidence="3">LamG-like jellyroll fold domain-containing protein</fullName>
    </recommendedName>
</protein>
<feature type="domain" description="LamG-like jellyroll fold" evidence="3">
    <location>
        <begin position="294"/>
        <end position="432"/>
    </location>
</feature>
<dbReference type="Gene3D" id="2.60.120.200">
    <property type="match status" value="2"/>
</dbReference>
<reference evidence="4 5" key="1">
    <citation type="journal article" date="2016" name="Sci. Rep.">
        <title>Metabolic traits of an uncultured archaeal lineage -MSBL1- from brine pools of the Red Sea.</title>
        <authorList>
            <person name="Mwirichia R."/>
            <person name="Alam I."/>
            <person name="Rashid M."/>
            <person name="Vinu M."/>
            <person name="Ba-Alawi W."/>
            <person name="Anthony Kamau A."/>
            <person name="Kamanda Ngugi D."/>
            <person name="Goker M."/>
            <person name="Klenk H.P."/>
            <person name="Bajic V."/>
            <person name="Stingl U."/>
        </authorList>
    </citation>
    <scope>NUCLEOTIDE SEQUENCE [LARGE SCALE GENOMIC DNA]</scope>
    <source>
        <strain evidence="4">SCGC-AAA385M02</strain>
    </source>
</reference>